<dbReference type="InterPro" id="IPR001709">
    <property type="entry name" value="Flavoprot_Pyr_Nucl_cyt_Rdtase"/>
</dbReference>
<protein>
    <submittedName>
        <fullName evidence="11">2Fe-2S iron-sulfur cluster binding domain-containing protein</fullName>
    </submittedName>
</protein>
<dbReference type="InterPro" id="IPR008333">
    <property type="entry name" value="Cbr1-like_FAD-bd_dom"/>
</dbReference>
<dbReference type="InterPro" id="IPR050415">
    <property type="entry name" value="MRET"/>
</dbReference>
<keyword evidence="2" id="KW-0285">Flavoprotein</keyword>
<dbReference type="InterPro" id="IPR017938">
    <property type="entry name" value="Riboflavin_synthase-like_b-brl"/>
</dbReference>
<evidence type="ECO:0000256" key="3">
    <source>
        <dbReference type="ARBA" id="ARBA00022714"/>
    </source>
</evidence>
<keyword evidence="5" id="KW-0274">FAD</keyword>
<dbReference type="GO" id="GO:0046872">
    <property type="term" value="F:metal ion binding"/>
    <property type="evidence" value="ECO:0007669"/>
    <property type="project" value="UniProtKB-KW"/>
</dbReference>
<name>A0A8J6PIL9_9FLAO</name>
<evidence type="ECO:0000256" key="7">
    <source>
        <dbReference type="ARBA" id="ARBA00023004"/>
    </source>
</evidence>
<feature type="domain" description="FAD-binding FR-type" evidence="10">
    <location>
        <begin position="18"/>
        <end position="121"/>
    </location>
</feature>
<gene>
    <name evidence="11" type="ORF">H9Y05_07405</name>
</gene>
<dbReference type="CDD" id="cd00207">
    <property type="entry name" value="fer2"/>
    <property type="match status" value="1"/>
</dbReference>
<evidence type="ECO:0000313" key="12">
    <source>
        <dbReference type="Proteomes" id="UP000652681"/>
    </source>
</evidence>
<dbReference type="PANTHER" id="PTHR47354:SF8">
    <property type="entry name" value="1,2-PHENYLACETYL-COA EPOXIDASE, SUBUNIT E"/>
    <property type="match status" value="1"/>
</dbReference>
<dbReference type="InterPro" id="IPR012675">
    <property type="entry name" value="Beta-grasp_dom_sf"/>
</dbReference>
<dbReference type="InterPro" id="IPR017927">
    <property type="entry name" value="FAD-bd_FR_type"/>
</dbReference>
<evidence type="ECO:0000256" key="2">
    <source>
        <dbReference type="ARBA" id="ARBA00022630"/>
    </source>
</evidence>
<dbReference type="Pfam" id="PF00175">
    <property type="entry name" value="NAD_binding_1"/>
    <property type="match status" value="1"/>
</dbReference>
<proteinExistence type="predicted"/>
<accession>A0A8J6PIL9</accession>
<dbReference type="Proteomes" id="UP000652681">
    <property type="component" value="Unassembled WGS sequence"/>
</dbReference>
<dbReference type="SUPFAM" id="SSF54292">
    <property type="entry name" value="2Fe-2S ferredoxin-like"/>
    <property type="match status" value="1"/>
</dbReference>
<dbReference type="GO" id="GO:0051537">
    <property type="term" value="F:2 iron, 2 sulfur cluster binding"/>
    <property type="evidence" value="ECO:0007669"/>
    <property type="project" value="UniProtKB-KW"/>
</dbReference>
<dbReference type="Pfam" id="PF00970">
    <property type="entry name" value="FAD_binding_6"/>
    <property type="match status" value="1"/>
</dbReference>
<evidence type="ECO:0000256" key="1">
    <source>
        <dbReference type="ARBA" id="ARBA00001974"/>
    </source>
</evidence>
<evidence type="ECO:0000256" key="8">
    <source>
        <dbReference type="ARBA" id="ARBA00023014"/>
    </source>
</evidence>
<keyword evidence="4" id="KW-0479">Metal-binding</keyword>
<dbReference type="Gene3D" id="3.10.20.30">
    <property type="match status" value="1"/>
</dbReference>
<dbReference type="PRINTS" id="PR00371">
    <property type="entry name" value="FPNCR"/>
</dbReference>
<dbReference type="InterPro" id="IPR001041">
    <property type="entry name" value="2Fe-2S_ferredoxin-type"/>
</dbReference>
<comment type="caution">
    <text evidence="11">The sequence shown here is derived from an EMBL/GenBank/DDBJ whole genome shotgun (WGS) entry which is preliminary data.</text>
</comment>
<sequence length="357" mass="39629">MGFLGKIFKKESAVKIPRGFYNIPVQQVNRLTKDAVEIVFSIPQDLEETFAFKPGQYLTISIEVDGKEERRSYSICSAKGVALAIAVKEVEKGKVSTYFNRQLKAGDAVFISKPEGRFLLNDAKKVVAIAAGSGITPIMSMAHEIEKMDDASMKLVVANKTEQDILFREQLRQLTKTEARYFLTQEVKEGFDQGRISKDAFMGIIKEDLGILRSDGFYICGPEEMIHDVKAALELFGVPADKIHYELFTTTAKSDPAPAAPTDFKGTTKVKVILDDEAHEFVMNSNKTVLDAASSEEIDAPYSCRGGVCSTCRAKVLKGSVRMNLNYTLTDKEVEQGYILTCQSHPTSEELIISYDE</sequence>
<dbReference type="SUPFAM" id="SSF52343">
    <property type="entry name" value="Ferredoxin reductase-like, C-terminal NADP-linked domain"/>
    <property type="match status" value="1"/>
</dbReference>
<evidence type="ECO:0000313" key="11">
    <source>
        <dbReference type="EMBL" id="MBC9812306.1"/>
    </source>
</evidence>
<keyword evidence="6" id="KW-0560">Oxidoreductase</keyword>
<evidence type="ECO:0000259" key="10">
    <source>
        <dbReference type="PROSITE" id="PS51384"/>
    </source>
</evidence>
<dbReference type="PANTHER" id="PTHR47354">
    <property type="entry name" value="NADH OXIDOREDUCTASE HCR"/>
    <property type="match status" value="1"/>
</dbReference>
<evidence type="ECO:0000259" key="9">
    <source>
        <dbReference type="PROSITE" id="PS51085"/>
    </source>
</evidence>
<dbReference type="Gene3D" id="2.40.30.10">
    <property type="entry name" value="Translation factors"/>
    <property type="match status" value="1"/>
</dbReference>
<evidence type="ECO:0000256" key="6">
    <source>
        <dbReference type="ARBA" id="ARBA00023002"/>
    </source>
</evidence>
<dbReference type="EMBL" id="JACVEL010000004">
    <property type="protein sequence ID" value="MBC9812306.1"/>
    <property type="molecule type" value="Genomic_DNA"/>
</dbReference>
<dbReference type="CDD" id="cd06214">
    <property type="entry name" value="PA_degradation_oxidoreductase_like"/>
    <property type="match status" value="1"/>
</dbReference>
<dbReference type="Gene3D" id="3.40.50.80">
    <property type="entry name" value="Nucleotide-binding domain of ferredoxin-NADP reductase (FNR) module"/>
    <property type="match status" value="1"/>
</dbReference>
<dbReference type="Pfam" id="PF00111">
    <property type="entry name" value="Fer2"/>
    <property type="match status" value="1"/>
</dbReference>
<dbReference type="SUPFAM" id="SSF63380">
    <property type="entry name" value="Riboflavin synthase domain-like"/>
    <property type="match status" value="1"/>
</dbReference>
<dbReference type="GO" id="GO:0016491">
    <property type="term" value="F:oxidoreductase activity"/>
    <property type="evidence" value="ECO:0007669"/>
    <property type="project" value="UniProtKB-KW"/>
</dbReference>
<dbReference type="InterPro" id="IPR039261">
    <property type="entry name" value="FNR_nucleotide-bd"/>
</dbReference>
<feature type="domain" description="2Fe-2S ferredoxin-type" evidence="9">
    <location>
        <begin position="268"/>
        <end position="357"/>
    </location>
</feature>
<keyword evidence="3" id="KW-0001">2Fe-2S</keyword>
<evidence type="ECO:0000256" key="4">
    <source>
        <dbReference type="ARBA" id="ARBA00022723"/>
    </source>
</evidence>
<dbReference type="PRINTS" id="PR00410">
    <property type="entry name" value="PHEHYDRXLASE"/>
</dbReference>
<dbReference type="PROSITE" id="PS51085">
    <property type="entry name" value="2FE2S_FER_2"/>
    <property type="match status" value="1"/>
</dbReference>
<dbReference type="GO" id="GO:0050660">
    <property type="term" value="F:flavin adenine dinucleotide binding"/>
    <property type="evidence" value="ECO:0007669"/>
    <property type="project" value="TreeGrafter"/>
</dbReference>
<dbReference type="RefSeq" id="WP_163489703.1">
    <property type="nucleotide sequence ID" value="NZ_JACVEL010000004.1"/>
</dbReference>
<dbReference type="InterPro" id="IPR001433">
    <property type="entry name" value="OxRdtase_FAD/NAD-bd"/>
</dbReference>
<dbReference type="PROSITE" id="PS00197">
    <property type="entry name" value="2FE2S_FER_1"/>
    <property type="match status" value="1"/>
</dbReference>
<evidence type="ECO:0000256" key="5">
    <source>
        <dbReference type="ARBA" id="ARBA00022827"/>
    </source>
</evidence>
<dbReference type="InterPro" id="IPR006058">
    <property type="entry name" value="2Fe2S_fd_BS"/>
</dbReference>
<dbReference type="InterPro" id="IPR036010">
    <property type="entry name" value="2Fe-2S_ferredoxin-like_sf"/>
</dbReference>
<dbReference type="AlphaFoldDB" id="A0A8J6PIL9"/>
<organism evidence="11 12">
    <name type="scientific">Taishania pollutisoli</name>
    <dbReference type="NCBI Taxonomy" id="2766479"/>
    <lineage>
        <taxon>Bacteria</taxon>
        <taxon>Pseudomonadati</taxon>
        <taxon>Bacteroidota</taxon>
        <taxon>Flavobacteriia</taxon>
        <taxon>Flavobacteriales</taxon>
        <taxon>Crocinitomicaceae</taxon>
        <taxon>Taishania</taxon>
    </lineage>
</organism>
<reference evidence="11" key="1">
    <citation type="submission" date="2020-09" db="EMBL/GenBank/DDBJ databases">
        <title>Taishania pollutisoli gen. nov., sp. nov., Isolated from Tetrabromobisphenol A-Contaminated Soil.</title>
        <authorList>
            <person name="Chen Q."/>
        </authorList>
    </citation>
    <scope>NUCLEOTIDE SEQUENCE</scope>
    <source>
        <strain evidence="11">CZZ-1</strain>
    </source>
</reference>
<dbReference type="PROSITE" id="PS51384">
    <property type="entry name" value="FAD_FR"/>
    <property type="match status" value="1"/>
</dbReference>
<keyword evidence="8" id="KW-0411">Iron-sulfur</keyword>
<keyword evidence="7" id="KW-0408">Iron</keyword>
<comment type="cofactor">
    <cofactor evidence="1">
        <name>FAD</name>
        <dbReference type="ChEBI" id="CHEBI:57692"/>
    </cofactor>
</comment>
<keyword evidence="12" id="KW-1185">Reference proteome</keyword>